<keyword evidence="11" id="KW-1185">Reference proteome</keyword>
<dbReference type="PANTHER" id="PTHR47901">
    <property type="entry name" value="CASPASE RECRUITMENT DOMAIN-CONTAINING PROTEIN 18"/>
    <property type="match status" value="1"/>
</dbReference>
<organism evidence="11 12">
    <name type="scientific">Syphacia muris</name>
    <dbReference type="NCBI Taxonomy" id="451379"/>
    <lineage>
        <taxon>Eukaryota</taxon>
        <taxon>Metazoa</taxon>
        <taxon>Ecdysozoa</taxon>
        <taxon>Nematoda</taxon>
        <taxon>Chromadorea</taxon>
        <taxon>Rhabditida</taxon>
        <taxon>Spirurina</taxon>
        <taxon>Oxyuridomorpha</taxon>
        <taxon>Oxyuroidea</taxon>
        <taxon>Oxyuridae</taxon>
        <taxon>Syphacia</taxon>
    </lineage>
</organism>
<feature type="active site" evidence="7">
    <location>
        <position position="168"/>
    </location>
</feature>
<dbReference type="InterPro" id="IPR001309">
    <property type="entry name" value="Pept_C14_p20"/>
</dbReference>
<dbReference type="InterPro" id="IPR011600">
    <property type="entry name" value="Pept_C14_caspase"/>
</dbReference>
<keyword evidence="5" id="KW-0788">Thiol protease</keyword>
<dbReference type="PRINTS" id="PR00376">
    <property type="entry name" value="IL1BCENZYME"/>
</dbReference>
<evidence type="ECO:0000256" key="4">
    <source>
        <dbReference type="ARBA" id="ARBA00022801"/>
    </source>
</evidence>
<dbReference type="SMART" id="SM00115">
    <property type="entry name" value="CASc"/>
    <property type="match status" value="1"/>
</dbReference>
<sequence>GKLVSDPEDEINNVKQQVNSSVSGLNLASTSSEGPRGILNDLVVECIDNKNGNEITVKEFNEQEVYRNFSTPRGLALIINNRNFTQMAERVGTDIDEHNLKNLFTQLGYRISVVKDLTAKVVVASAFFFVVHFLCCQNREEMLQAIQVFSKRSEHKLLDSCIVSVLTHGEHNEIFGIDDVPVSVHEFMSSLNALNCPALAHKPKIFILQACRGQRYDPGIHVNEDATDTFVGTCFGLGLKHNACAAALSQKHVIILLPSEADFLIAYATVPGYVSWRNSIRGSWFIQSLCEVFAKFSKQSDILEMMTLVNKRVAEVYESSRDAYKQVPECATRLRKKFFFFPGLSISSVSSTSI</sequence>
<evidence type="ECO:0000259" key="10">
    <source>
        <dbReference type="PROSITE" id="PS50208"/>
    </source>
</evidence>
<evidence type="ECO:0000256" key="8">
    <source>
        <dbReference type="RuleBase" id="RU003971"/>
    </source>
</evidence>
<dbReference type="SUPFAM" id="SSF52129">
    <property type="entry name" value="Caspase-like"/>
    <property type="match status" value="1"/>
</dbReference>
<evidence type="ECO:0000256" key="2">
    <source>
        <dbReference type="ARBA" id="ARBA00022670"/>
    </source>
</evidence>
<evidence type="ECO:0000259" key="9">
    <source>
        <dbReference type="PROSITE" id="PS50207"/>
    </source>
</evidence>
<dbReference type="InterPro" id="IPR015917">
    <property type="entry name" value="Pept_C14A"/>
</dbReference>
<feature type="domain" description="Caspase family p10" evidence="9">
    <location>
        <begin position="257"/>
        <end position="342"/>
    </location>
</feature>
<dbReference type="InterPro" id="IPR033139">
    <property type="entry name" value="Caspase_cys_AS"/>
</dbReference>
<name>A0A0N5AI38_9BILA</name>
<dbReference type="PANTHER" id="PTHR47901:SF8">
    <property type="entry name" value="CASPASE-3"/>
    <property type="match status" value="1"/>
</dbReference>
<keyword evidence="3" id="KW-0053">Apoptosis</keyword>
<dbReference type="Gene3D" id="3.30.70.1470">
    <property type="entry name" value="Caspase-like"/>
    <property type="match status" value="1"/>
</dbReference>
<dbReference type="GO" id="GO:0004197">
    <property type="term" value="F:cysteine-type endopeptidase activity"/>
    <property type="evidence" value="ECO:0007669"/>
    <property type="project" value="InterPro"/>
</dbReference>
<dbReference type="Proteomes" id="UP000046393">
    <property type="component" value="Unplaced"/>
</dbReference>
<reference evidence="12" key="1">
    <citation type="submission" date="2017-02" db="UniProtKB">
        <authorList>
            <consortium name="WormBaseParasite"/>
        </authorList>
    </citation>
    <scope>IDENTIFICATION</scope>
</reference>
<dbReference type="CDD" id="cd00032">
    <property type="entry name" value="CASc"/>
    <property type="match status" value="1"/>
</dbReference>
<comment type="similarity">
    <text evidence="1 8">Belongs to the peptidase C14A family.</text>
</comment>
<dbReference type="InterPro" id="IPR002398">
    <property type="entry name" value="Pept_C14"/>
</dbReference>
<evidence type="ECO:0000313" key="11">
    <source>
        <dbReference type="Proteomes" id="UP000046393"/>
    </source>
</evidence>
<dbReference type="InterPro" id="IPR016129">
    <property type="entry name" value="Caspase_his_AS"/>
</dbReference>
<keyword evidence="6" id="KW-0865">Zymogen</keyword>
<dbReference type="STRING" id="451379.A0A0N5AI38"/>
<evidence type="ECO:0000256" key="6">
    <source>
        <dbReference type="ARBA" id="ARBA00023145"/>
    </source>
</evidence>
<accession>A0A0N5AI38</accession>
<evidence type="ECO:0000313" key="12">
    <source>
        <dbReference type="WBParaSite" id="SMUV_0000406701-mRNA-1"/>
    </source>
</evidence>
<evidence type="ECO:0000256" key="5">
    <source>
        <dbReference type="ARBA" id="ARBA00022807"/>
    </source>
</evidence>
<dbReference type="InterPro" id="IPR002138">
    <property type="entry name" value="Pept_C14_p10"/>
</dbReference>
<keyword evidence="4" id="KW-0378">Hydrolase</keyword>
<feature type="domain" description="Caspase family p20" evidence="10">
    <location>
        <begin position="72"/>
        <end position="215"/>
    </location>
</feature>
<dbReference type="InterPro" id="IPR029030">
    <property type="entry name" value="Caspase-like_dom_sf"/>
</dbReference>
<dbReference type="GO" id="GO:0006915">
    <property type="term" value="P:apoptotic process"/>
    <property type="evidence" value="ECO:0007669"/>
    <property type="project" value="UniProtKB-KW"/>
</dbReference>
<dbReference type="Gene3D" id="3.40.50.1460">
    <property type="match status" value="1"/>
</dbReference>
<dbReference type="Pfam" id="PF00656">
    <property type="entry name" value="Peptidase_C14"/>
    <property type="match status" value="1"/>
</dbReference>
<dbReference type="PROSITE" id="PS01122">
    <property type="entry name" value="CASPASE_CYS"/>
    <property type="match status" value="1"/>
</dbReference>
<dbReference type="PROSITE" id="PS50208">
    <property type="entry name" value="CASPASE_P20"/>
    <property type="match status" value="1"/>
</dbReference>
<evidence type="ECO:0000256" key="1">
    <source>
        <dbReference type="ARBA" id="ARBA00010134"/>
    </source>
</evidence>
<dbReference type="WBParaSite" id="SMUV_0000406701-mRNA-1">
    <property type="protein sequence ID" value="SMUV_0000406701-mRNA-1"/>
    <property type="gene ID" value="SMUV_0000406701"/>
</dbReference>
<evidence type="ECO:0000256" key="3">
    <source>
        <dbReference type="ARBA" id="ARBA00022703"/>
    </source>
</evidence>
<feature type="active site" evidence="7">
    <location>
        <position position="211"/>
    </location>
</feature>
<dbReference type="PIRSF" id="PIRSF038001">
    <property type="entry name" value="Caspase_ICE"/>
    <property type="match status" value="1"/>
</dbReference>
<dbReference type="PROSITE" id="PS50207">
    <property type="entry name" value="CASPASE_P10"/>
    <property type="match status" value="1"/>
</dbReference>
<proteinExistence type="inferred from homology"/>
<dbReference type="AlphaFoldDB" id="A0A0N5AI38"/>
<dbReference type="GO" id="GO:0006508">
    <property type="term" value="P:proteolysis"/>
    <property type="evidence" value="ECO:0007669"/>
    <property type="project" value="UniProtKB-KW"/>
</dbReference>
<dbReference type="PROSITE" id="PS01121">
    <property type="entry name" value="CASPASE_HIS"/>
    <property type="match status" value="1"/>
</dbReference>
<keyword evidence="2" id="KW-0645">Protease</keyword>
<evidence type="ECO:0000256" key="7">
    <source>
        <dbReference type="PIRSR" id="PIRSR038001-1"/>
    </source>
</evidence>
<protein>
    <submittedName>
        <fullName evidence="12">CASPASE_P20 domain-containing protein</fullName>
    </submittedName>
</protein>